<feature type="signal peptide" evidence="5">
    <location>
        <begin position="1"/>
        <end position="21"/>
    </location>
</feature>
<keyword evidence="7" id="KW-1185">Reference proteome</keyword>
<organism evidence="6 7">
    <name type="scientific">Chaetomium strumarium</name>
    <dbReference type="NCBI Taxonomy" id="1170767"/>
    <lineage>
        <taxon>Eukaryota</taxon>
        <taxon>Fungi</taxon>
        <taxon>Dikarya</taxon>
        <taxon>Ascomycota</taxon>
        <taxon>Pezizomycotina</taxon>
        <taxon>Sordariomycetes</taxon>
        <taxon>Sordariomycetidae</taxon>
        <taxon>Sordariales</taxon>
        <taxon>Chaetomiaceae</taxon>
        <taxon>Chaetomium</taxon>
    </lineage>
</organism>
<gene>
    <name evidence="6" type="ORF">B0T15DRAFT_483332</name>
</gene>
<dbReference type="GeneID" id="87884983"/>
<dbReference type="AlphaFoldDB" id="A0AAJ0M4H7"/>
<feature type="binding site" evidence="3">
    <location>
        <position position="284"/>
    </location>
    <ligand>
        <name>Mg(2+)</name>
        <dbReference type="ChEBI" id="CHEBI:18420"/>
    </ligand>
</feature>
<evidence type="ECO:0000256" key="2">
    <source>
        <dbReference type="PIRSR" id="PIRSR601952-1"/>
    </source>
</evidence>
<dbReference type="Proteomes" id="UP001273166">
    <property type="component" value="Unassembled WGS sequence"/>
</dbReference>
<dbReference type="PRINTS" id="PR00113">
    <property type="entry name" value="ALKPHPHTASE"/>
</dbReference>
<sequence>MLLKLNAAALCMAASLSAVSAQTFQRLGTCPDLGCVLPPDAQDFLPGQEFDIRFEIHAPKNGTEAFNNGMPDEKFTATIAKNGHKAKSIAEFFKVAEPKLEKWTFSWFEDLFAKDANTPSVVNVASKAYRRVALYEPGDYTVTLKYYNGKTTTAKWTVRPLATKKRAKNVIFFIGDGMTTNMITAARLLGHKTVNGKYQTLLKIDEFPVLGHQMTHSIDSFITDSANSASALYSGHKSTVNAMGVYADSSPDAFDDPKVETIVELLRRIWGSAWGAVSTAFIADATPIALTGHTRLRSQYGKLVDQALNGVSNYSWTQHGGPDVFFGGGAEQFIPGSGSLNGKDYYAEFAKKGYSVSLNKTALQAAPSDKRALGIFCKSNLPVWLDRNIFPDNLATLKNDPTGADGPAKDLPGLKEMTLKAVDILHKRGGKNGFFLMSEAASIDKQMHALDYDRALGDLLELDDTVRATVEKLKELRILDDTLIVVSADHGHGFDVFGSSDTKYAAAQEDDRAKRNAIGVYANSGLSQYTQPKEGVSYGTGANFPLNWDPRYVIAAGLGANPDHREMFGVGKAPRTPAAVGADGEYYVNPKDRPDGFVVNGTLPTDEAQGVHSLTDVPVYAMGPCQETFGGTYNNIDVFYKIAGCLGLGQPKNRTLGHRDLQ</sequence>
<name>A0AAJ0M4H7_9PEZI</name>
<feature type="binding site" evidence="3">
    <location>
        <position position="612"/>
    </location>
    <ligand>
        <name>Zn(2+)</name>
        <dbReference type="ChEBI" id="CHEBI:29105"/>
        <label>2</label>
    </ligand>
</feature>
<dbReference type="CDD" id="cd16012">
    <property type="entry name" value="ALP"/>
    <property type="match status" value="1"/>
</dbReference>
<dbReference type="EC" id="3.1.3.1" evidence="1"/>
<evidence type="ECO:0000313" key="7">
    <source>
        <dbReference type="Proteomes" id="UP001273166"/>
    </source>
</evidence>
<dbReference type="SUPFAM" id="SSF53649">
    <property type="entry name" value="Alkaline phosphatase-like"/>
    <property type="match status" value="1"/>
</dbReference>
<comment type="cofactor">
    <cofactor evidence="3">
        <name>Zn(2+)</name>
        <dbReference type="ChEBI" id="CHEBI:29105"/>
    </cofactor>
    <text evidence="3">Binds 2 Zn(2+) ions.</text>
</comment>
<dbReference type="PANTHER" id="PTHR11596:SF72">
    <property type="entry name" value="ALKALINE PHOSPHATASE"/>
    <property type="match status" value="1"/>
</dbReference>
<keyword evidence="3" id="KW-0460">Magnesium</keyword>
<dbReference type="Gene3D" id="3.40.720.10">
    <property type="entry name" value="Alkaline Phosphatase, subunit A"/>
    <property type="match status" value="1"/>
</dbReference>
<dbReference type="EMBL" id="JAUDZG010000002">
    <property type="protein sequence ID" value="KAK3308733.1"/>
    <property type="molecule type" value="Genomic_DNA"/>
</dbReference>
<accession>A0AAJ0M4H7</accession>
<feature type="binding site" evidence="3">
    <location>
        <position position="490"/>
    </location>
    <ligand>
        <name>Zn(2+)</name>
        <dbReference type="ChEBI" id="CHEBI:29105"/>
        <label>2</label>
    </ligand>
</feature>
<evidence type="ECO:0000313" key="6">
    <source>
        <dbReference type="EMBL" id="KAK3308733.1"/>
    </source>
</evidence>
<dbReference type="InterPro" id="IPR001952">
    <property type="entry name" value="Alkaline_phosphatase"/>
</dbReference>
<feature type="binding site" evidence="3">
    <location>
        <position position="176"/>
    </location>
    <ligand>
        <name>Mg(2+)</name>
        <dbReference type="ChEBI" id="CHEBI:18420"/>
    </ligand>
</feature>
<dbReference type="SMART" id="SM00098">
    <property type="entry name" value="alkPPc"/>
    <property type="match status" value="1"/>
</dbReference>
<evidence type="ECO:0000256" key="5">
    <source>
        <dbReference type="SAM" id="SignalP"/>
    </source>
</evidence>
<reference evidence="6" key="1">
    <citation type="journal article" date="2023" name="Mol. Phylogenet. Evol.">
        <title>Genome-scale phylogeny and comparative genomics of the fungal order Sordariales.</title>
        <authorList>
            <person name="Hensen N."/>
            <person name="Bonometti L."/>
            <person name="Westerberg I."/>
            <person name="Brannstrom I.O."/>
            <person name="Guillou S."/>
            <person name="Cros-Aarteil S."/>
            <person name="Calhoun S."/>
            <person name="Haridas S."/>
            <person name="Kuo A."/>
            <person name="Mondo S."/>
            <person name="Pangilinan J."/>
            <person name="Riley R."/>
            <person name="LaButti K."/>
            <person name="Andreopoulos B."/>
            <person name="Lipzen A."/>
            <person name="Chen C."/>
            <person name="Yan M."/>
            <person name="Daum C."/>
            <person name="Ng V."/>
            <person name="Clum A."/>
            <person name="Steindorff A."/>
            <person name="Ohm R.A."/>
            <person name="Martin F."/>
            <person name="Silar P."/>
            <person name="Natvig D.O."/>
            <person name="Lalanne C."/>
            <person name="Gautier V."/>
            <person name="Ament-Velasquez S.L."/>
            <person name="Kruys A."/>
            <person name="Hutchinson M.I."/>
            <person name="Powell A.J."/>
            <person name="Barry K."/>
            <person name="Miller A.N."/>
            <person name="Grigoriev I.V."/>
            <person name="Debuchy R."/>
            <person name="Gladieux P."/>
            <person name="Hiltunen Thoren M."/>
            <person name="Johannesson H."/>
        </authorList>
    </citation>
    <scope>NUCLEOTIDE SEQUENCE</scope>
    <source>
        <strain evidence="6">CBS 333.67</strain>
    </source>
</reference>
<feature type="binding site" evidence="3">
    <location>
        <position position="286"/>
    </location>
    <ligand>
        <name>Mg(2+)</name>
        <dbReference type="ChEBI" id="CHEBI:18420"/>
    </ligand>
</feature>
<feature type="active site" description="Phosphoserine intermediate" evidence="2">
    <location>
        <position position="225"/>
    </location>
</feature>
<feature type="chain" id="PRO_5042611469" description="alkaline phosphatase" evidence="5">
    <location>
        <begin position="22"/>
        <end position="662"/>
    </location>
</feature>
<proteinExistence type="inferred from homology"/>
<dbReference type="GO" id="GO:0046872">
    <property type="term" value="F:metal ion binding"/>
    <property type="evidence" value="ECO:0007669"/>
    <property type="project" value="UniProtKB-KW"/>
</dbReference>
<evidence type="ECO:0000256" key="1">
    <source>
        <dbReference type="ARBA" id="ARBA00012647"/>
    </source>
</evidence>
<comment type="similarity">
    <text evidence="4">Belongs to the alkaline phosphatase family.</text>
</comment>
<keyword evidence="5" id="KW-0732">Signal</keyword>
<keyword evidence="3" id="KW-0479">Metal-binding</keyword>
<feature type="binding site" evidence="3">
    <location>
        <position position="176"/>
    </location>
    <ligand>
        <name>Zn(2+)</name>
        <dbReference type="ChEBI" id="CHEBI:29105"/>
        <label>2</label>
    </ligand>
</feature>
<dbReference type="PANTHER" id="PTHR11596">
    <property type="entry name" value="ALKALINE PHOSPHATASE"/>
    <property type="match status" value="1"/>
</dbReference>
<reference evidence="6" key="2">
    <citation type="submission" date="2023-06" db="EMBL/GenBank/DDBJ databases">
        <authorList>
            <consortium name="Lawrence Berkeley National Laboratory"/>
            <person name="Mondo S.J."/>
            <person name="Hensen N."/>
            <person name="Bonometti L."/>
            <person name="Westerberg I."/>
            <person name="Brannstrom I.O."/>
            <person name="Guillou S."/>
            <person name="Cros-Aarteil S."/>
            <person name="Calhoun S."/>
            <person name="Haridas S."/>
            <person name="Kuo A."/>
            <person name="Pangilinan J."/>
            <person name="Riley R."/>
            <person name="Labutti K."/>
            <person name="Andreopoulos B."/>
            <person name="Lipzen A."/>
            <person name="Chen C."/>
            <person name="Yanf M."/>
            <person name="Daum C."/>
            <person name="Ng V."/>
            <person name="Clum A."/>
            <person name="Steindorff A."/>
            <person name="Ohm R."/>
            <person name="Martin F."/>
            <person name="Silar P."/>
            <person name="Natvig D."/>
            <person name="Lalanne C."/>
            <person name="Gautier V."/>
            <person name="Ament-Velasquez S.L."/>
            <person name="Kruys A."/>
            <person name="Hutchinson M.I."/>
            <person name="Powell A.J."/>
            <person name="Barry K."/>
            <person name="Miller A.N."/>
            <person name="Grigoriev I.V."/>
            <person name="Debuchy R."/>
            <person name="Gladieux P."/>
            <person name="Thoren M.H."/>
            <person name="Johannesson H."/>
        </authorList>
    </citation>
    <scope>NUCLEOTIDE SEQUENCE</scope>
    <source>
        <strain evidence="6">CBS 333.67</strain>
    </source>
</reference>
<feature type="binding site" evidence="3">
    <location>
        <position position="448"/>
    </location>
    <ligand>
        <name>Zn(2+)</name>
        <dbReference type="ChEBI" id="CHEBI:29105"/>
        <label>2</label>
    </ligand>
</feature>
<comment type="caution">
    <text evidence="6">The sequence shown here is derived from an EMBL/GenBank/DDBJ whole genome shotgun (WGS) entry which is preliminary data.</text>
</comment>
<dbReference type="GO" id="GO:0004035">
    <property type="term" value="F:alkaline phosphatase activity"/>
    <property type="evidence" value="ECO:0007669"/>
    <property type="project" value="UniProtKB-EC"/>
</dbReference>
<feature type="binding site" evidence="3">
    <location>
        <position position="444"/>
    </location>
    <ligand>
        <name>Zn(2+)</name>
        <dbReference type="ChEBI" id="CHEBI:29105"/>
        <label>2</label>
    </ligand>
</feature>
<evidence type="ECO:0000256" key="4">
    <source>
        <dbReference type="RuleBase" id="RU003946"/>
    </source>
</evidence>
<protein>
    <recommendedName>
        <fullName evidence="1">alkaline phosphatase</fullName>
        <ecNumber evidence="1">3.1.3.1</ecNumber>
    </recommendedName>
</protein>
<comment type="cofactor">
    <cofactor evidence="3">
        <name>Mg(2+)</name>
        <dbReference type="ChEBI" id="CHEBI:18420"/>
    </cofactor>
    <text evidence="3">Binds 1 Mg(2+) ion.</text>
</comment>
<evidence type="ECO:0000256" key="3">
    <source>
        <dbReference type="PIRSR" id="PIRSR601952-2"/>
    </source>
</evidence>
<dbReference type="InterPro" id="IPR017850">
    <property type="entry name" value="Alkaline_phosphatase_core_sf"/>
</dbReference>
<feature type="binding site" evidence="3">
    <location>
        <position position="439"/>
    </location>
    <ligand>
        <name>Mg(2+)</name>
        <dbReference type="ChEBI" id="CHEBI:18420"/>
    </ligand>
</feature>
<dbReference type="Pfam" id="PF00245">
    <property type="entry name" value="Alk_phosphatase"/>
    <property type="match status" value="1"/>
</dbReference>
<dbReference type="RefSeq" id="XP_062724513.1">
    <property type="nucleotide sequence ID" value="XM_062866154.1"/>
</dbReference>
<feature type="binding site" evidence="3">
    <location>
        <position position="489"/>
    </location>
    <ligand>
        <name>Zn(2+)</name>
        <dbReference type="ChEBI" id="CHEBI:29105"/>
        <label>2</label>
    </ligand>
</feature>
<keyword evidence="3" id="KW-0862">Zinc</keyword>